<dbReference type="PROSITE" id="PS51186">
    <property type="entry name" value="GNAT"/>
    <property type="match status" value="1"/>
</dbReference>
<name>A0A6F9DEN9_9ASCI</name>
<dbReference type="GO" id="GO:0006048">
    <property type="term" value="P:UDP-N-acetylglucosamine biosynthetic process"/>
    <property type="evidence" value="ECO:0007669"/>
    <property type="project" value="UniProtKB-UniRule"/>
</dbReference>
<proteinExistence type="evidence at transcript level"/>
<evidence type="ECO:0000259" key="5">
    <source>
        <dbReference type="PROSITE" id="PS51186"/>
    </source>
</evidence>
<protein>
    <recommendedName>
        <fullName evidence="4">Glucosamine 6-phosphate N-acetyltransferase</fullName>
        <ecNumber evidence="4">2.3.1.4</ecNumber>
    </recommendedName>
</protein>
<organism evidence="6">
    <name type="scientific">Phallusia mammillata</name>
    <dbReference type="NCBI Taxonomy" id="59560"/>
    <lineage>
        <taxon>Eukaryota</taxon>
        <taxon>Metazoa</taxon>
        <taxon>Chordata</taxon>
        <taxon>Tunicata</taxon>
        <taxon>Ascidiacea</taxon>
        <taxon>Phlebobranchia</taxon>
        <taxon>Ascidiidae</taxon>
        <taxon>Phallusia</taxon>
    </lineage>
</organism>
<reference evidence="6" key="1">
    <citation type="submission" date="2020-04" db="EMBL/GenBank/DDBJ databases">
        <authorList>
            <person name="Neveu A P."/>
        </authorList>
    </citation>
    <scope>NUCLEOTIDE SEQUENCE</scope>
    <source>
        <tissue evidence="6">Whole embryo</tissue>
    </source>
</reference>
<comment type="catalytic activity">
    <reaction evidence="3 4">
        <text>D-glucosamine 6-phosphate + acetyl-CoA = N-acetyl-D-glucosamine 6-phosphate + CoA + H(+)</text>
        <dbReference type="Rhea" id="RHEA:10292"/>
        <dbReference type="ChEBI" id="CHEBI:15378"/>
        <dbReference type="ChEBI" id="CHEBI:57287"/>
        <dbReference type="ChEBI" id="CHEBI:57288"/>
        <dbReference type="ChEBI" id="CHEBI:57513"/>
        <dbReference type="ChEBI" id="CHEBI:58725"/>
        <dbReference type="EC" id="2.3.1.4"/>
    </reaction>
</comment>
<sequence length="192" mass="21848">MTKDSESPVYIFDSKLLDDLDLSEYGIKFESNGLSPCKPEPGIIIRPLSTHDFDKGFTNVLSQLTRLGDVSKKDFLDRFQGMQKAGCYYPLVVEDTEANEGQGKIVGTGTLEIEQKFIHSCALRGRVEEIVIDSEYRGRKFGKLVLGLVTALSKKLNCYKTTLECKVENIPFYGIFNYKEDSEKFMQLRFRD</sequence>
<dbReference type="InterPro" id="IPR000182">
    <property type="entry name" value="GNAT_dom"/>
</dbReference>
<dbReference type="GO" id="GO:0004343">
    <property type="term" value="F:glucosamine 6-phosphate N-acetyltransferase activity"/>
    <property type="evidence" value="ECO:0007669"/>
    <property type="project" value="UniProtKB-UniRule"/>
</dbReference>
<accession>A0A6F9DEN9</accession>
<gene>
    <name evidence="6" type="primary">Gnpnat1</name>
</gene>
<dbReference type="Gene3D" id="3.40.630.30">
    <property type="match status" value="1"/>
</dbReference>
<evidence type="ECO:0000313" key="6">
    <source>
        <dbReference type="EMBL" id="CAB3250127.1"/>
    </source>
</evidence>
<feature type="domain" description="N-acetyltransferase" evidence="5">
    <location>
        <begin position="43"/>
        <end position="191"/>
    </location>
</feature>
<dbReference type="PANTHER" id="PTHR13355:SF11">
    <property type="entry name" value="GLUCOSAMINE 6-PHOSPHATE N-ACETYLTRANSFERASE"/>
    <property type="match status" value="1"/>
</dbReference>
<dbReference type="Pfam" id="PF00583">
    <property type="entry name" value="Acetyltransf_1"/>
    <property type="match status" value="1"/>
</dbReference>
<keyword evidence="4" id="KW-0012">Acyltransferase</keyword>
<dbReference type="AlphaFoldDB" id="A0A6F9DEN9"/>
<evidence type="ECO:0000256" key="4">
    <source>
        <dbReference type="RuleBase" id="RU365086"/>
    </source>
</evidence>
<dbReference type="UniPathway" id="UPA00113">
    <property type="reaction ID" value="UER00529"/>
</dbReference>
<keyword evidence="4 6" id="KW-0808">Transferase</keyword>
<dbReference type="InterPro" id="IPR039143">
    <property type="entry name" value="GNPNAT1-like"/>
</dbReference>
<dbReference type="EC" id="2.3.1.4" evidence="4"/>
<evidence type="ECO:0000256" key="2">
    <source>
        <dbReference type="ARBA" id="ARBA00006048"/>
    </source>
</evidence>
<evidence type="ECO:0000256" key="1">
    <source>
        <dbReference type="ARBA" id="ARBA00004832"/>
    </source>
</evidence>
<evidence type="ECO:0000256" key="3">
    <source>
        <dbReference type="ARBA" id="ARBA00048964"/>
    </source>
</evidence>
<dbReference type="EMBL" id="LR785513">
    <property type="protein sequence ID" value="CAB3250127.1"/>
    <property type="molecule type" value="mRNA"/>
</dbReference>
<dbReference type="InterPro" id="IPR016181">
    <property type="entry name" value="Acyl_CoA_acyltransferase"/>
</dbReference>
<dbReference type="PANTHER" id="PTHR13355">
    <property type="entry name" value="GLUCOSAMINE 6-PHOSPHATE N-ACETYLTRANSFERASE"/>
    <property type="match status" value="1"/>
</dbReference>
<dbReference type="SUPFAM" id="SSF55729">
    <property type="entry name" value="Acyl-CoA N-acyltransferases (Nat)"/>
    <property type="match status" value="1"/>
</dbReference>
<comment type="similarity">
    <text evidence="2 4">Belongs to the acetyltransferase family. GNA1 subfamily.</text>
</comment>
<comment type="pathway">
    <text evidence="1 4">Nucleotide-sugar biosynthesis; UDP-N-acetyl-alpha-D-glucosamine biosynthesis; N-acetyl-alpha-D-glucosamine 1-phosphate from alpha-D-glucosamine 6-phosphate (route I): step 1/2.</text>
</comment>